<feature type="transmembrane region" description="Helical" evidence="10">
    <location>
        <begin position="1131"/>
        <end position="1149"/>
    </location>
</feature>
<reference evidence="13" key="1">
    <citation type="submission" date="2021-07" db="EMBL/GenBank/DDBJ databases">
        <authorList>
            <person name="Branca A.L. A."/>
        </authorList>
    </citation>
    <scope>NUCLEOTIDE SEQUENCE</scope>
</reference>
<dbReference type="InterPro" id="IPR023299">
    <property type="entry name" value="ATPase_P-typ_cyto_dom_N"/>
</dbReference>
<keyword evidence="10" id="KW-0813">Transport</keyword>
<feature type="transmembrane region" description="Helical" evidence="10">
    <location>
        <begin position="1096"/>
        <end position="1119"/>
    </location>
</feature>
<feature type="transmembrane region" description="Helical" evidence="10">
    <location>
        <begin position="955"/>
        <end position="976"/>
    </location>
</feature>
<dbReference type="InterPro" id="IPR008250">
    <property type="entry name" value="ATPase_P-typ_transduc_dom_A_sf"/>
</dbReference>
<gene>
    <name evidence="13" type="ORF">PSALAMII_LOCUS6221</name>
</gene>
<keyword evidence="9 10" id="KW-0472">Membrane</keyword>
<dbReference type="Gene3D" id="2.70.150.10">
    <property type="entry name" value="Calcium-transporting ATPase, cytoplasmic transduction domain A"/>
    <property type="match status" value="1"/>
</dbReference>
<dbReference type="InterPro" id="IPR004014">
    <property type="entry name" value="ATPase_P-typ_cation-transptr_N"/>
</dbReference>
<dbReference type="PRINTS" id="PR00120">
    <property type="entry name" value="HATPASE"/>
</dbReference>
<evidence type="ECO:0000313" key="14">
    <source>
        <dbReference type="Proteomes" id="UP001152646"/>
    </source>
</evidence>
<evidence type="ECO:0000256" key="5">
    <source>
        <dbReference type="ARBA" id="ARBA00022741"/>
    </source>
</evidence>
<dbReference type="FunFam" id="3.40.50.1000:FF:000008">
    <property type="entry name" value="Plasma membrane ATPase"/>
    <property type="match status" value="1"/>
</dbReference>
<dbReference type="InterPro" id="IPR006534">
    <property type="entry name" value="P-type_ATPase_IIIA"/>
</dbReference>
<dbReference type="PRINTS" id="PR00119">
    <property type="entry name" value="CATATPASE"/>
</dbReference>
<dbReference type="Pfam" id="PF00690">
    <property type="entry name" value="Cation_ATPase_N"/>
    <property type="match status" value="1"/>
</dbReference>
<dbReference type="GO" id="GO:0120029">
    <property type="term" value="P:proton export across plasma membrane"/>
    <property type="evidence" value="ECO:0007669"/>
    <property type="project" value="UniProtKB-UniRule"/>
</dbReference>
<evidence type="ECO:0000256" key="4">
    <source>
        <dbReference type="ARBA" id="ARBA00022692"/>
    </source>
</evidence>
<dbReference type="Gene3D" id="3.40.50.1000">
    <property type="entry name" value="HAD superfamily/HAD-like"/>
    <property type="match status" value="1"/>
</dbReference>
<dbReference type="PROSITE" id="PS00154">
    <property type="entry name" value="ATPASE_E1_E2"/>
    <property type="match status" value="1"/>
</dbReference>
<feature type="transmembrane region" description="Helical" evidence="10">
    <location>
        <begin position="1022"/>
        <end position="1044"/>
    </location>
</feature>
<feature type="domain" description="Cation-transporting P-type ATPase N-terminal" evidence="12">
    <location>
        <begin position="330"/>
        <end position="399"/>
    </location>
</feature>
<dbReference type="EMBL" id="CAJVPA010000188">
    <property type="protein sequence ID" value="CAG8382904.1"/>
    <property type="molecule type" value="Genomic_DNA"/>
</dbReference>
<dbReference type="SMART" id="SM00831">
    <property type="entry name" value="Cation_ATPase_N"/>
    <property type="match status" value="1"/>
</dbReference>
<feature type="transmembrane region" description="Helical" evidence="10">
    <location>
        <begin position="372"/>
        <end position="393"/>
    </location>
</feature>
<sequence>MPPPGSPWENPRKQGPGSGINTADQASTESPRSSKYAELVGTNPIANFPQTWPFRSFTPPECIDLKENAKPNKGAILDNMNSDGVLEAGTSLNSNLSALDKPTGAITAKQPEVDGSKGSGAIEAHNTMASLFSRIKKPIQRLHKPSKLDISSPVALDFAKASSDFKEVYTGALKLDELQAEALGIFDKITGSDAPGLDEEVTGLDPHVPEDKFHGLDAHGLNKTTGSDTPGLDEEVTGLDPHVPEDKFHGLEAPDREDKVSCDSKVLHHISPDHILTKFQFHDDSTSEKTLLPVSSQEETEESLSSLVEELVAEEGEEYVVPDLARHSDAGKKYPAYMIETDFHKGLTDEEVLERRKNHGSNVMTQDKVNHWLQFLMFFVGPIQFVMETAIVLAAALRDWINCGVIGFLLLLNAIVGFVQEFHAGNIVASLKKTLSLKAVVLRNRILKDIDAEDVVIGDIVYLEDGSIVPADGKILGLDGQPGVMQVDQSSITGESLAVDKHKGDPVYASSVVKRGAGYMVVTAIGDETFVGTAAVLVKKAAHVPGHFTIVLNRMGRALLYLVIFTILAVWVAGFYRSSLIVQILEQTLAITVAGVPVGLPTVVTTTMAVGASRLAADCKAIVQKLSAIESLAGVQIICSDKTGTLTRNVLTLGEPWLVVGFTPYELMLTACLAANRKKGGIDAIDKVFLKGLCQYPTVKPEILSYKTLEFTSFDPVSKRVTAVVESKSGEKMLCIKGAPTAVLTMVQKDTVLSDKLVDQYKAKVLEFANRGFRSLGIARKREGEDWQIMGIMPCYDPPRHDAAQTIADAKSLGLSFKMLTGDSVAIARETCASLGLGTNIYNAERLGVTGAGSMPGSEVADFVEAADGFAEVFPQHKYNVVSILQDRGYLVAMTGDGVNDAPSLKKADTGIAVEGASDAARSAADIVFLESGLSSIIESTKTSRMIFQRIYSYVVYRVALSIHLTCFFAIQIFVLNTTLDIRMIVFFAIFADIATLAIAYDNATYSPHPVTWNLPRLWGESVVLGVALAIGSWITYTTMLMSNTRGGIVQENGPLSRGLRDEVMFLQISLAESWLILITRASGAGSRALFVRAPSVILCASILAVNLAASLMAAYGVFGESVSLWTCLRVWGISVGVTCVIAMVYVLLHNSEAFDNLMHGRFSGRKAKKRSSEDFGLNMQRMANAHEVS</sequence>
<dbReference type="InterPro" id="IPR023298">
    <property type="entry name" value="ATPase_P-typ_TM_dom_sf"/>
</dbReference>
<name>A0A9W4NL48_9EURO</name>
<evidence type="ECO:0000256" key="1">
    <source>
        <dbReference type="ARBA" id="ARBA00003417"/>
    </source>
</evidence>
<dbReference type="InterPro" id="IPR036412">
    <property type="entry name" value="HAD-like_sf"/>
</dbReference>
<comment type="similarity">
    <text evidence="3 10">Belongs to the cation transport ATPase (P-type) (TC 3.A.3) family. Type IIIA subfamily.</text>
</comment>
<dbReference type="PANTHER" id="PTHR42861">
    <property type="entry name" value="CALCIUM-TRANSPORTING ATPASE"/>
    <property type="match status" value="1"/>
</dbReference>
<comment type="caution">
    <text evidence="13">The sequence shown here is derived from an EMBL/GenBank/DDBJ whole genome shotgun (WGS) entry which is preliminary data.</text>
</comment>
<evidence type="ECO:0000256" key="8">
    <source>
        <dbReference type="ARBA" id="ARBA00022989"/>
    </source>
</evidence>
<accession>A0A9W4NL48</accession>
<dbReference type="CDD" id="cd02076">
    <property type="entry name" value="P-type_ATPase_H"/>
    <property type="match status" value="1"/>
</dbReference>
<keyword evidence="7 10" id="KW-1278">Translocase</keyword>
<keyword evidence="6 10" id="KW-0067">ATP-binding</keyword>
<organism evidence="13 14">
    <name type="scientific">Penicillium salamii</name>
    <dbReference type="NCBI Taxonomy" id="1612424"/>
    <lineage>
        <taxon>Eukaryota</taxon>
        <taxon>Fungi</taxon>
        <taxon>Dikarya</taxon>
        <taxon>Ascomycota</taxon>
        <taxon>Pezizomycotina</taxon>
        <taxon>Eurotiomycetes</taxon>
        <taxon>Eurotiomycetidae</taxon>
        <taxon>Eurotiales</taxon>
        <taxon>Aspergillaceae</taxon>
        <taxon>Penicillium</taxon>
    </lineage>
</organism>
<feature type="transmembrane region" description="Helical" evidence="10">
    <location>
        <begin position="558"/>
        <end position="576"/>
    </location>
</feature>
<dbReference type="InterPro" id="IPR001757">
    <property type="entry name" value="P_typ_ATPase"/>
</dbReference>
<dbReference type="GO" id="GO:0016887">
    <property type="term" value="F:ATP hydrolysis activity"/>
    <property type="evidence" value="ECO:0007669"/>
    <property type="project" value="InterPro"/>
</dbReference>
<dbReference type="Proteomes" id="UP001152646">
    <property type="component" value="Unassembled WGS sequence"/>
</dbReference>
<dbReference type="SFLD" id="SFLDF00027">
    <property type="entry name" value="p-type_atpase"/>
    <property type="match status" value="1"/>
</dbReference>
<feature type="compositionally biased region" description="Polar residues" evidence="11">
    <location>
        <begin position="19"/>
        <end position="33"/>
    </location>
</feature>
<keyword evidence="8 10" id="KW-1133">Transmembrane helix</keyword>
<comment type="subcellular location">
    <subcellularLocation>
        <location evidence="10">Cell membrane</location>
        <topology evidence="10">Multi-pass membrane protein</topology>
    </subcellularLocation>
    <subcellularLocation>
        <location evidence="2">Membrane</location>
        <topology evidence="2">Multi-pass membrane protein</topology>
    </subcellularLocation>
</comment>
<keyword evidence="10" id="KW-0460">Magnesium</keyword>
<dbReference type="SUPFAM" id="SSF81653">
    <property type="entry name" value="Calcium ATPase, transduction domain A"/>
    <property type="match status" value="1"/>
</dbReference>
<feature type="transmembrane region" description="Helical" evidence="10">
    <location>
        <begin position="400"/>
        <end position="419"/>
    </location>
</feature>
<dbReference type="FunFam" id="3.40.1110.10:FF:000005">
    <property type="entry name" value="Plasma membrane ATPase"/>
    <property type="match status" value="1"/>
</dbReference>
<evidence type="ECO:0000313" key="13">
    <source>
        <dbReference type="EMBL" id="CAG8382904.1"/>
    </source>
</evidence>
<feature type="transmembrane region" description="Helical" evidence="10">
    <location>
        <begin position="982"/>
        <end position="1001"/>
    </location>
</feature>
<dbReference type="SUPFAM" id="SSF56784">
    <property type="entry name" value="HAD-like"/>
    <property type="match status" value="1"/>
</dbReference>
<dbReference type="InterPro" id="IPR044492">
    <property type="entry name" value="P_typ_ATPase_HD_dom"/>
</dbReference>
<dbReference type="SFLD" id="SFLDS00003">
    <property type="entry name" value="Haloacid_Dehalogenase"/>
    <property type="match status" value="1"/>
</dbReference>
<keyword evidence="5 10" id="KW-0547">Nucleotide-binding</keyword>
<dbReference type="GO" id="GO:0008553">
    <property type="term" value="F:P-type proton-exporting transporter activity"/>
    <property type="evidence" value="ECO:0007669"/>
    <property type="project" value="UniProtKB-UniRule"/>
</dbReference>
<dbReference type="Pfam" id="PF00122">
    <property type="entry name" value="E1-E2_ATPase"/>
    <property type="match status" value="1"/>
</dbReference>
<dbReference type="AlphaFoldDB" id="A0A9W4NL48"/>
<evidence type="ECO:0000259" key="12">
    <source>
        <dbReference type="SMART" id="SM00831"/>
    </source>
</evidence>
<comment type="catalytic activity">
    <reaction evidence="10">
        <text>ATP + H2O + H(+)(in) = ADP + phosphate + 2 H(+)(out)</text>
        <dbReference type="Rhea" id="RHEA:20852"/>
        <dbReference type="ChEBI" id="CHEBI:15377"/>
        <dbReference type="ChEBI" id="CHEBI:15378"/>
        <dbReference type="ChEBI" id="CHEBI:30616"/>
        <dbReference type="ChEBI" id="CHEBI:43474"/>
        <dbReference type="ChEBI" id="CHEBI:456216"/>
        <dbReference type="EC" id="7.1.2.1"/>
    </reaction>
</comment>
<evidence type="ECO:0000256" key="6">
    <source>
        <dbReference type="ARBA" id="ARBA00022840"/>
    </source>
</evidence>
<dbReference type="SUPFAM" id="SSF81665">
    <property type="entry name" value="Calcium ATPase, transmembrane domain M"/>
    <property type="match status" value="1"/>
</dbReference>
<dbReference type="InterPro" id="IPR023214">
    <property type="entry name" value="HAD_sf"/>
</dbReference>
<dbReference type="InterPro" id="IPR018303">
    <property type="entry name" value="ATPase_P-typ_P_site"/>
</dbReference>
<dbReference type="Gene3D" id="3.40.1110.10">
    <property type="entry name" value="Calcium-transporting ATPase, cytoplasmic domain N"/>
    <property type="match status" value="1"/>
</dbReference>
<keyword evidence="10" id="KW-0406">Ion transport</keyword>
<dbReference type="InterPro" id="IPR059000">
    <property type="entry name" value="ATPase_P-type_domA"/>
</dbReference>
<evidence type="ECO:0000256" key="2">
    <source>
        <dbReference type="ARBA" id="ARBA00004141"/>
    </source>
</evidence>
<proteinExistence type="inferred from homology"/>
<dbReference type="EC" id="7.1.2.1" evidence="10"/>
<dbReference type="NCBIfam" id="TIGR01647">
    <property type="entry name" value="ATPase-IIIA_H"/>
    <property type="match status" value="1"/>
</dbReference>
<evidence type="ECO:0000256" key="7">
    <source>
        <dbReference type="ARBA" id="ARBA00022967"/>
    </source>
</evidence>
<keyword evidence="10" id="KW-0375">Hydrogen ion transport</keyword>
<dbReference type="GO" id="GO:0005886">
    <property type="term" value="C:plasma membrane"/>
    <property type="evidence" value="ECO:0007669"/>
    <property type="project" value="UniProtKB-SubCell"/>
</dbReference>
<evidence type="ECO:0000256" key="9">
    <source>
        <dbReference type="ARBA" id="ARBA00023136"/>
    </source>
</evidence>
<protein>
    <recommendedName>
        <fullName evidence="10">Plasma membrane ATPase</fullName>
        <ecNumber evidence="10">7.1.2.1</ecNumber>
    </recommendedName>
</protein>
<evidence type="ECO:0000256" key="10">
    <source>
        <dbReference type="RuleBase" id="RU362083"/>
    </source>
</evidence>
<comment type="function">
    <text evidence="1">The plasma membrane ATPase of plants and fungi is a hydrogen ion pump. The proton gradient it generates drives the active transport of nutrients by H(+)-symport. The resulting external acidification and/or internal alkinization may mediate growth responses.</text>
</comment>
<dbReference type="OrthoDB" id="116380at2759"/>
<dbReference type="NCBIfam" id="TIGR01494">
    <property type="entry name" value="ATPase_P-type"/>
    <property type="match status" value="2"/>
</dbReference>
<dbReference type="Pfam" id="PF00702">
    <property type="entry name" value="Hydrolase"/>
    <property type="match status" value="1"/>
</dbReference>
<dbReference type="GO" id="GO:0005524">
    <property type="term" value="F:ATP binding"/>
    <property type="evidence" value="ECO:0007669"/>
    <property type="project" value="UniProtKB-UniRule"/>
</dbReference>
<evidence type="ECO:0000256" key="11">
    <source>
        <dbReference type="SAM" id="MobiDB-lite"/>
    </source>
</evidence>
<dbReference type="SFLD" id="SFLDG00002">
    <property type="entry name" value="C1.7:_P-type_atpase_like"/>
    <property type="match status" value="1"/>
</dbReference>
<keyword evidence="4 10" id="KW-0812">Transmembrane</keyword>
<feature type="transmembrane region" description="Helical" evidence="10">
    <location>
        <begin position="517"/>
        <end position="538"/>
    </location>
</feature>
<dbReference type="Gene3D" id="1.20.1110.10">
    <property type="entry name" value="Calcium-transporting ATPase, transmembrane domain"/>
    <property type="match status" value="1"/>
</dbReference>
<evidence type="ECO:0000256" key="3">
    <source>
        <dbReference type="ARBA" id="ARBA00008804"/>
    </source>
</evidence>
<feature type="region of interest" description="Disordered" evidence="11">
    <location>
        <begin position="1"/>
        <end position="35"/>
    </location>
</feature>